<organism evidence="1">
    <name type="scientific">marine metagenome</name>
    <dbReference type="NCBI Taxonomy" id="408172"/>
    <lineage>
        <taxon>unclassified sequences</taxon>
        <taxon>metagenomes</taxon>
        <taxon>ecological metagenomes</taxon>
    </lineage>
</organism>
<dbReference type="EMBL" id="UINC01022335">
    <property type="protein sequence ID" value="SVA91728.1"/>
    <property type="molecule type" value="Genomic_DNA"/>
</dbReference>
<name>A0A381ZR18_9ZZZZ</name>
<accession>A0A381ZR18</accession>
<dbReference type="AlphaFoldDB" id="A0A381ZR18"/>
<sequence>MRIEAEGFFLGVNVRDPKRILEKILGDRNHFDRFEETGESIEQLIETLRDVIRCRRSRQWIIDNYGIDVVVSAATFNRLLEIPQINFIENSNRMLEVDTVSLKETRTLDCPVTVGNLNTILRELYRNLESIQSRLENDYPSLLLINDMRAELISVVAEQIISMKKLKGRLTGYILTSGKVKSIEREFYNQFPSLITVGSLRKILPVVEKEIEFYKKCSEMNKRWEALEIDLFQIIREEGLSNLRNNVQELGNLLWNIVYNQKPLERCLTILGIDFTDTRSLFDPDRINLNNV</sequence>
<proteinExistence type="predicted"/>
<gene>
    <name evidence="1" type="ORF">METZ01_LOCUS144582</name>
</gene>
<evidence type="ECO:0000313" key="1">
    <source>
        <dbReference type="EMBL" id="SVA91728.1"/>
    </source>
</evidence>
<reference evidence="1" key="1">
    <citation type="submission" date="2018-05" db="EMBL/GenBank/DDBJ databases">
        <authorList>
            <person name="Lanie J.A."/>
            <person name="Ng W.-L."/>
            <person name="Kazmierczak K.M."/>
            <person name="Andrzejewski T.M."/>
            <person name="Davidsen T.M."/>
            <person name="Wayne K.J."/>
            <person name="Tettelin H."/>
            <person name="Glass J.I."/>
            <person name="Rusch D."/>
            <person name="Podicherti R."/>
            <person name="Tsui H.-C.T."/>
            <person name="Winkler M.E."/>
        </authorList>
    </citation>
    <scope>NUCLEOTIDE SEQUENCE</scope>
</reference>
<protein>
    <submittedName>
        <fullName evidence="1">Uncharacterized protein</fullName>
    </submittedName>
</protein>